<dbReference type="Gene3D" id="1.25.10.10">
    <property type="entry name" value="Leucine-rich Repeat Variant"/>
    <property type="match status" value="1"/>
</dbReference>
<dbReference type="Pfam" id="PF22972">
    <property type="entry name" value="EVH1_PP4R3"/>
    <property type="match status" value="1"/>
</dbReference>
<reference evidence="6 7" key="1">
    <citation type="submission" date="2015-07" db="EMBL/GenBank/DDBJ databases">
        <title>Draft Genome Sequence of Malassezia furfur CBS1878 and Malassezia pachydermatis CBS1879.</title>
        <authorList>
            <person name="Triana S."/>
            <person name="Ohm R."/>
            <person name="Gonzalez A."/>
            <person name="DeCock H."/>
            <person name="Restrepo S."/>
            <person name="Celis A."/>
        </authorList>
    </citation>
    <scope>NUCLEOTIDE SEQUENCE [LARGE SCALE GENOMIC DNA]</scope>
    <source>
        <strain evidence="6 7">CBS 1879</strain>
    </source>
</reference>
<accession>A0A0M9VQ26</accession>
<dbReference type="Pfam" id="PF04802">
    <property type="entry name" value="PP4R3"/>
    <property type="match status" value="1"/>
</dbReference>
<dbReference type="Proteomes" id="UP000037751">
    <property type="component" value="Unassembled WGS sequence"/>
</dbReference>
<gene>
    <name evidence="6" type="ORF">Malapachy_0699</name>
</gene>
<feature type="compositionally biased region" description="Acidic residues" evidence="3">
    <location>
        <begin position="767"/>
        <end position="776"/>
    </location>
</feature>
<dbReference type="OrthoDB" id="27483at2759"/>
<evidence type="ECO:0000259" key="5">
    <source>
        <dbReference type="Pfam" id="PF22972"/>
    </source>
</evidence>
<dbReference type="InterPro" id="IPR011993">
    <property type="entry name" value="PH-like_dom_sf"/>
</dbReference>
<dbReference type="SUPFAM" id="SSF48371">
    <property type="entry name" value="ARM repeat"/>
    <property type="match status" value="1"/>
</dbReference>
<sequence length="835" mass="93621">MEASTAVAEHAVDVDGVAAEGPPAFAARGATNAHDAPLLFSSTITRGHYHQCGSGRRVKLYVLEGQAWSDRGTGFCAGVYDEDKDEALIVVRKEDFCESLGSVADVTVPEDTQDSDAPPHEYMLVAQESLDSNDVLLNAPVIKEDVYQRQQDTLVVWTELDGSDMALSFQELEGCNEVWDFITEVQQHFALSRGLDYTKGNIDGLPSFHLEDPTLDNIESIEEELAVACLHSVPMRERVVEWLLKYDYVRKLESVFVAAEEQHLLPILYALYGIMKMILSLNDNVMVEYLLQDEVFFSAIGMLEYNPELPKLKASYRQYLQEEAKFHQVVDFDDPSIVTKIKETYRLVYLKDVILAGFADDALQSMLASLVFFYQSDIVNYCVSSDQLWTQLRVLFEGEGDAQTDVSTQRAKGVLFLQHLCTMAKQIQLPGRVSLFRSLIEGGVLPMMECALREDDMSVKNAAAEVLMSVIEYDANSVRSHILTQVEQSTTTLFRLLADLLLRCKDTGLRAQLVESLKILLDTNLEGISNSAMGHGTVFKARNEPEQFMSWLYQDDIKHLFEPLLSIPSMTALTMTERISIPPIQAALYIPLCELLCFVVTQHSYRSQHFLVASGVGRHVGALLHARDKSLRLAAVRVFRACMANQSQMTCRHLIEVDLLGHVLALLAQELPRDNLVVSSCLGLVEQIRQDHIRPLEQHIWEQHRAELERLAEHPLAKASLQPLVTRYMYGHDENDSVDEDALSQKVEGDMDAQPGLELFAAQEAADEADYFDSEEPTTSVTDLADPTEASQTPTELTWDLKRRKDEAGHDDDDEFLARVAKRKASGNHTPLPTS</sequence>
<dbReference type="GO" id="GO:0030289">
    <property type="term" value="C:protein phosphatase 4 complex"/>
    <property type="evidence" value="ECO:0007669"/>
    <property type="project" value="TreeGrafter"/>
</dbReference>
<evidence type="ECO:0000256" key="2">
    <source>
        <dbReference type="ARBA" id="ARBA00023242"/>
    </source>
</evidence>
<dbReference type="InterPro" id="IPR051137">
    <property type="entry name" value="PP4R3-like"/>
</dbReference>
<dbReference type="Gene3D" id="2.30.29.30">
    <property type="entry name" value="Pleckstrin-homology domain (PH domain)/Phosphotyrosine-binding domain (PTB)"/>
    <property type="match status" value="1"/>
</dbReference>
<comment type="caution">
    <text evidence="6">The sequence shown here is derived from an EMBL/GenBank/DDBJ whole genome shotgun (WGS) entry which is preliminary data.</text>
</comment>
<dbReference type="PANTHER" id="PTHR23318">
    <property type="entry name" value="ATP SYNTHASE GAMMA-RELATED"/>
    <property type="match status" value="1"/>
</dbReference>
<dbReference type="AlphaFoldDB" id="A0A0M9VQ26"/>
<feature type="region of interest" description="Disordered" evidence="3">
    <location>
        <begin position="767"/>
        <end position="814"/>
    </location>
</feature>
<organism evidence="6 7">
    <name type="scientific">Malassezia pachydermatis</name>
    <dbReference type="NCBI Taxonomy" id="77020"/>
    <lineage>
        <taxon>Eukaryota</taxon>
        <taxon>Fungi</taxon>
        <taxon>Dikarya</taxon>
        <taxon>Basidiomycota</taxon>
        <taxon>Ustilaginomycotina</taxon>
        <taxon>Malasseziomycetes</taxon>
        <taxon>Malasseziales</taxon>
        <taxon>Malasseziaceae</taxon>
        <taxon>Malassezia</taxon>
    </lineage>
</organism>
<dbReference type="InterPro" id="IPR011989">
    <property type="entry name" value="ARM-like"/>
</dbReference>
<dbReference type="SUPFAM" id="SSF50729">
    <property type="entry name" value="PH domain-like"/>
    <property type="match status" value="1"/>
</dbReference>
<keyword evidence="2" id="KW-0539">Nucleus</keyword>
<comment type="subcellular location">
    <subcellularLocation>
        <location evidence="1">Nucleus</location>
    </subcellularLocation>
</comment>
<feature type="domain" description="PP4R3 EVH1-like" evidence="5">
    <location>
        <begin position="131"/>
        <end position="188"/>
    </location>
</feature>
<dbReference type="InterPro" id="IPR016024">
    <property type="entry name" value="ARM-type_fold"/>
</dbReference>
<dbReference type="GO" id="GO:0005654">
    <property type="term" value="C:nucleoplasm"/>
    <property type="evidence" value="ECO:0007669"/>
    <property type="project" value="TreeGrafter"/>
</dbReference>
<proteinExistence type="predicted"/>
<dbReference type="GO" id="GO:0006974">
    <property type="term" value="P:DNA damage response"/>
    <property type="evidence" value="ECO:0007669"/>
    <property type="project" value="TreeGrafter"/>
</dbReference>
<evidence type="ECO:0000313" key="6">
    <source>
        <dbReference type="EMBL" id="KOS15083.1"/>
    </source>
</evidence>
<protein>
    <submittedName>
        <fullName evidence="6">Suppressor of mek1</fullName>
    </submittedName>
</protein>
<keyword evidence="7" id="KW-1185">Reference proteome</keyword>
<name>A0A0M9VQ26_9BASI</name>
<evidence type="ECO:0000259" key="4">
    <source>
        <dbReference type="Pfam" id="PF04802"/>
    </source>
</evidence>
<dbReference type="InterPro" id="IPR055236">
    <property type="entry name" value="EVH1_PP4R3"/>
</dbReference>
<evidence type="ECO:0000256" key="1">
    <source>
        <dbReference type="ARBA" id="ARBA00004123"/>
    </source>
</evidence>
<dbReference type="VEuPathDB" id="FungiDB:Malapachy_0699"/>
<feature type="domain" description="Serine/threonine-protein phosphatase 4 regulatory subunit 3-like central" evidence="4">
    <location>
        <begin position="226"/>
        <end position="718"/>
    </location>
</feature>
<dbReference type="RefSeq" id="XP_017992715.1">
    <property type="nucleotide sequence ID" value="XM_018135214.1"/>
</dbReference>
<dbReference type="EMBL" id="LGAV01000003">
    <property type="protein sequence ID" value="KOS15083.1"/>
    <property type="molecule type" value="Genomic_DNA"/>
</dbReference>
<evidence type="ECO:0000256" key="3">
    <source>
        <dbReference type="SAM" id="MobiDB-lite"/>
    </source>
</evidence>
<dbReference type="InterPro" id="IPR006887">
    <property type="entry name" value="P4R3-like_central_dom"/>
</dbReference>
<dbReference type="GO" id="GO:0072542">
    <property type="term" value="F:protein phosphatase activator activity"/>
    <property type="evidence" value="ECO:0007669"/>
    <property type="project" value="TreeGrafter"/>
</dbReference>
<evidence type="ECO:0000313" key="7">
    <source>
        <dbReference type="Proteomes" id="UP000037751"/>
    </source>
</evidence>
<dbReference type="STRING" id="77020.A0A0M9VQ26"/>
<feature type="compositionally biased region" description="Basic and acidic residues" evidence="3">
    <location>
        <begin position="799"/>
        <end position="808"/>
    </location>
</feature>
<dbReference type="PANTHER" id="PTHR23318:SF0">
    <property type="entry name" value="SERINE_THREONINE-PROTEIN PHOSPHATASE 4 REGULATORY SUBUNIT 3"/>
    <property type="match status" value="1"/>
</dbReference>
<dbReference type="GeneID" id="28727089"/>